<dbReference type="InterPro" id="IPR009061">
    <property type="entry name" value="DNA-bd_dom_put_sf"/>
</dbReference>
<comment type="caution">
    <text evidence="1">The sequence shown here is derived from an EMBL/GenBank/DDBJ whole genome shotgun (WGS) entry which is preliminary data.</text>
</comment>
<protein>
    <submittedName>
        <fullName evidence="1">MerR family transcriptional regulator</fullName>
    </submittedName>
</protein>
<dbReference type="Gene3D" id="3.20.80.10">
    <property type="entry name" value="Regulatory factor, effector binding domain"/>
    <property type="match status" value="1"/>
</dbReference>
<dbReference type="Proteomes" id="UP001592582">
    <property type="component" value="Unassembled WGS sequence"/>
</dbReference>
<dbReference type="SMART" id="SM00422">
    <property type="entry name" value="HTH_MERR"/>
    <property type="match status" value="1"/>
</dbReference>
<organism evidence="1 2">
    <name type="scientific">Streptacidiphilus alkalitolerans</name>
    <dbReference type="NCBI Taxonomy" id="3342712"/>
    <lineage>
        <taxon>Bacteria</taxon>
        <taxon>Bacillati</taxon>
        <taxon>Actinomycetota</taxon>
        <taxon>Actinomycetes</taxon>
        <taxon>Kitasatosporales</taxon>
        <taxon>Streptomycetaceae</taxon>
        <taxon>Streptacidiphilus</taxon>
    </lineage>
</organism>
<dbReference type="SMART" id="SM00871">
    <property type="entry name" value="AraC_E_bind"/>
    <property type="match status" value="1"/>
</dbReference>
<gene>
    <name evidence="1" type="ORF">ACEZDG_02480</name>
</gene>
<dbReference type="SUPFAM" id="SSF46955">
    <property type="entry name" value="Putative DNA-binding domain"/>
    <property type="match status" value="1"/>
</dbReference>
<dbReference type="PANTHER" id="PTHR30204:SF97">
    <property type="entry name" value="MERR FAMILY REGULATORY PROTEIN"/>
    <property type="match status" value="1"/>
</dbReference>
<dbReference type="CDD" id="cd01107">
    <property type="entry name" value="HTH_BmrR"/>
    <property type="match status" value="1"/>
</dbReference>
<dbReference type="Pfam" id="PF06445">
    <property type="entry name" value="GyrI-like"/>
    <property type="match status" value="1"/>
</dbReference>
<accession>A0ABV6V350</accession>
<sequence length="273" mass="30019">MDTRLAIGDFSRMTHLSVKTLRHYHQVGLLEPAEVDPATGYRYYVTGQVPAAQVIRRFRELGMPVEQVGAVLATDDPAVRNRLILAHLDRMQDQLEQTRSAVESLRALIEHPDLPVPVEHRTVPEVTALAITGTVHLDDLGRWWQSAFDELHGALRGLGAVADGPYGALLATELFADECGEIVAFVPVAQPPAALGRTRALRVPGAELAVSTHCGSHADADRTYGALGTYVAEHALGVEGPVREYYLTDRFDTPDATRWRTEIAWPVFRTGDR</sequence>
<dbReference type="InterPro" id="IPR010499">
    <property type="entry name" value="AraC_E-bd"/>
</dbReference>
<dbReference type="EMBL" id="JBHEZX010000001">
    <property type="protein sequence ID" value="MFC1408144.1"/>
    <property type="molecule type" value="Genomic_DNA"/>
</dbReference>
<dbReference type="PANTHER" id="PTHR30204">
    <property type="entry name" value="REDOX-CYCLING DRUG-SENSING TRANSCRIPTIONAL ACTIVATOR SOXR"/>
    <property type="match status" value="1"/>
</dbReference>
<dbReference type="PROSITE" id="PS50937">
    <property type="entry name" value="HTH_MERR_2"/>
    <property type="match status" value="1"/>
</dbReference>
<dbReference type="InterPro" id="IPR047057">
    <property type="entry name" value="MerR_fam"/>
</dbReference>
<name>A0ABV6V350_9ACTN</name>
<dbReference type="SUPFAM" id="SSF55136">
    <property type="entry name" value="Probable bacterial effector-binding domain"/>
    <property type="match status" value="1"/>
</dbReference>
<dbReference type="InterPro" id="IPR011256">
    <property type="entry name" value="Reg_factor_effector_dom_sf"/>
</dbReference>
<evidence type="ECO:0000313" key="2">
    <source>
        <dbReference type="Proteomes" id="UP001592582"/>
    </source>
</evidence>
<reference evidence="1 2" key="1">
    <citation type="submission" date="2024-09" db="EMBL/GenBank/DDBJ databases">
        <authorList>
            <person name="Lee S.D."/>
        </authorList>
    </citation>
    <scope>NUCLEOTIDE SEQUENCE [LARGE SCALE GENOMIC DNA]</scope>
    <source>
        <strain evidence="1 2">N1-1</strain>
    </source>
</reference>
<dbReference type="InterPro" id="IPR029442">
    <property type="entry name" value="GyrI-like"/>
</dbReference>
<proteinExistence type="predicted"/>
<dbReference type="Pfam" id="PF13411">
    <property type="entry name" value="MerR_1"/>
    <property type="match status" value="1"/>
</dbReference>
<evidence type="ECO:0000313" key="1">
    <source>
        <dbReference type="EMBL" id="MFC1408144.1"/>
    </source>
</evidence>
<keyword evidence="2" id="KW-1185">Reference proteome</keyword>
<dbReference type="Gene3D" id="1.10.1660.10">
    <property type="match status" value="1"/>
</dbReference>
<dbReference type="InterPro" id="IPR000551">
    <property type="entry name" value="MerR-type_HTH_dom"/>
</dbReference>